<dbReference type="EMBL" id="PSZP01000001">
    <property type="protein sequence ID" value="TCG12097.1"/>
    <property type="molecule type" value="Genomic_DNA"/>
</dbReference>
<feature type="domain" description="AAA+ ATPase" evidence="1">
    <location>
        <begin position="87"/>
        <end position="223"/>
    </location>
</feature>
<dbReference type="PANTHER" id="PTHR23077">
    <property type="entry name" value="AAA-FAMILY ATPASE"/>
    <property type="match status" value="1"/>
</dbReference>
<comment type="caution">
    <text evidence="2">The sequence shown here is derived from an EMBL/GenBank/DDBJ whole genome shotgun (WGS) entry which is preliminary data.</text>
</comment>
<dbReference type="RefSeq" id="WP_131613050.1">
    <property type="nucleotide sequence ID" value="NZ_PSZP01000001.1"/>
</dbReference>
<dbReference type="SMART" id="SM00382">
    <property type="entry name" value="AAA"/>
    <property type="match status" value="1"/>
</dbReference>
<keyword evidence="3" id="KW-1185">Reference proteome</keyword>
<dbReference type="InterPro" id="IPR003959">
    <property type="entry name" value="ATPase_AAA_core"/>
</dbReference>
<proteinExistence type="predicted"/>
<dbReference type="Gene3D" id="3.40.50.300">
    <property type="entry name" value="P-loop containing nucleotide triphosphate hydrolases"/>
    <property type="match status" value="1"/>
</dbReference>
<dbReference type="Pfam" id="PF00004">
    <property type="entry name" value="AAA"/>
    <property type="match status" value="1"/>
</dbReference>
<dbReference type="CDD" id="cd19481">
    <property type="entry name" value="RecA-like_protease"/>
    <property type="match status" value="1"/>
</dbReference>
<dbReference type="Proteomes" id="UP000291072">
    <property type="component" value="Unassembled WGS sequence"/>
</dbReference>
<name>A0A4R0XW99_9MOLU</name>
<dbReference type="OrthoDB" id="9809379at2"/>
<dbReference type="GO" id="GO:0005524">
    <property type="term" value="F:ATP binding"/>
    <property type="evidence" value="ECO:0007669"/>
    <property type="project" value="InterPro"/>
</dbReference>
<dbReference type="PROSITE" id="PS00675">
    <property type="entry name" value="SIGMA54_INTERACT_1"/>
    <property type="match status" value="1"/>
</dbReference>
<dbReference type="GO" id="GO:0016887">
    <property type="term" value="F:ATP hydrolysis activity"/>
    <property type="evidence" value="ECO:0007669"/>
    <property type="project" value="InterPro"/>
</dbReference>
<organism evidence="2 3">
    <name type="scientific">Mycoplasma todarodis</name>
    <dbReference type="NCBI Taxonomy" id="1937191"/>
    <lineage>
        <taxon>Bacteria</taxon>
        <taxon>Bacillati</taxon>
        <taxon>Mycoplasmatota</taxon>
        <taxon>Mollicutes</taxon>
        <taxon>Mycoplasmataceae</taxon>
        <taxon>Mycoplasma</taxon>
    </lineage>
</organism>
<protein>
    <recommendedName>
        <fullName evidence="1">AAA+ ATPase domain-containing protein</fullName>
    </recommendedName>
</protein>
<sequence length="316" mass="36833">MKKELLDLSKVIENLSSSDANKIFTALRGEKLKKEEIIFLEKNFATKHKRIYSTDTSRNTGINFIYKAELNKLNKIFSDNKLIKDVNGFKILLHGETGTGKTSLVNELSKIWDLNIRKINTEELVNYRMGQTQLNIIKLAHEINIESKGERMLVFMDEIDSLVSKRDASNDVGEHGRVVATFIKFIDLLKENIIFVGATNIINLIDEAILRRFNINIEGKKISVTNFLQILENEGFEYSHRKFSIIKKEYQEKYFTISDLNSFINNFKIESLIFKDLDIHTFFIFKFKELLKIKEEFISDRTKVLLKRIGEQYGKL</sequence>
<dbReference type="InterPro" id="IPR050168">
    <property type="entry name" value="AAA_ATPase_domain"/>
</dbReference>
<accession>A0A4R0XW99</accession>
<dbReference type="InterPro" id="IPR025662">
    <property type="entry name" value="Sigma_54_int_dom_ATP-bd_1"/>
</dbReference>
<evidence type="ECO:0000259" key="1">
    <source>
        <dbReference type="SMART" id="SM00382"/>
    </source>
</evidence>
<dbReference type="InterPro" id="IPR027417">
    <property type="entry name" value="P-loop_NTPase"/>
</dbReference>
<evidence type="ECO:0000313" key="2">
    <source>
        <dbReference type="EMBL" id="TCG12097.1"/>
    </source>
</evidence>
<dbReference type="SUPFAM" id="SSF52540">
    <property type="entry name" value="P-loop containing nucleoside triphosphate hydrolases"/>
    <property type="match status" value="2"/>
</dbReference>
<reference evidence="2 3" key="1">
    <citation type="submission" date="2018-02" db="EMBL/GenBank/DDBJ databases">
        <title>Mycoplasma marinum and Mycoplasma todarodis sp. nov., moderately halophilic and psychrotolerant mycoplasmas isolated from cephalopods.</title>
        <authorList>
            <person name="Viver T."/>
        </authorList>
    </citation>
    <scope>NUCLEOTIDE SEQUENCE [LARGE SCALE GENOMIC DNA]</scope>
    <source>
        <strain evidence="2 3">5H</strain>
    </source>
</reference>
<gene>
    <name evidence="2" type="ORF">C4B25_00180</name>
</gene>
<evidence type="ECO:0000313" key="3">
    <source>
        <dbReference type="Proteomes" id="UP000291072"/>
    </source>
</evidence>
<dbReference type="InterPro" id="IPR003593">
    <property type="entry name" value="AAA+_ATPase"/>
</dbReference>
<dbReference type="AlphaFoldDB" id="A0A4R0XW99"/>